<dbReference type="AlphaFoldDB" id="A0A9Q6Z3A3"/>
<reference evidence="4 5" key="1">
    <citation type="submission" date="2021-01" db="EMBL/GenBank/DDBJ databases">
        <title>FDA dAtabase for Regulatory Grade micrObial Sequences (FDA-ARGOS): Supporting development and validation of Infectious Disease Dx tests.</title>
        <authorList>
            <person name="Sproer C."/>
            <person name="Gronow S."/>
            <person name="Severitt S."/>
            <person name="Schroder I."/>
            <person name="Tallon L."/>
            <person name="Sadzewicz L."/>
            <person name="Zhao X."/>
            <person name="Boylan J."/>
            <person name="Ott S."/>
            <person name="Bowen H."/>
            <person name="Vavikolanu K."/>
            <person name="Mehta A."/>
            <person name="Aluvathingal J."/>
            <person name="Nadendla S."/>
            <person name="Lowell S."/>
            <person name="Myers T."/>
            <person name="Yan Y."/>
            <person name="Sichtig H."/>
        </authorList>
    </citation>
    <scope>NUCLEOTIDE SEQUENCE [LARGE SCALE GENOMIC DNA]</scope>
    <source>
        <strain evidence="4 5">FDAARGOS_1131</strain>
    </source>
</reference>
<dbReference type="Pfam" id="PF12849">
    <property type="entry name" value="PBP_like_2"/>
    <property type="match status" value="1"/>
</dbReference>
<evidence type="ECO:0000313" key="4">
    <source>
        <dbReference type="EMBL" id="QQU00563.1"/>
    </source>
</evidence>
<evidence type="ECO:0000313" key="5">
    <source>
        <dbReference type="Proteomes" id="UP000596202"/>
    </source>
</evidence>
<feature type="transmembrane region" description="Helical" evidence="2">
    <location>
        <begin position="71"/>
        <end position="89"/>
    </location>
</feature>
<organism evidence="4 5">
    <name type="scientific">Myroides odoratus</name>
    <name type="common">Flavobacterium odoratum</name>
    <dbReference type="NCBI Taxonomy" id="256"/>
    <lineage>
        <taxon>Bacteria</taxon>
        <taxon>Pseudomonadati</taxon>
        <taxon>Bacteroidota</taxon>
        <taxon>Flavobacteriia</taxon>
        <taxon>Flavobacteriales</taxon>
        <taxon>Flavobacteriaceae</taxon>
        <taxon>Myroides</taxon>
    </lineage>
</organism>
<dbReference type="Gene3D" id="3.40.190.10">
    <property type="entry name" value="Periplasmic binding protein-like II"/>
    <property type="match status" value="2"/>
</dbReference>
<evidence type="ECO:0000256" key="2">
    <source>
        <dbReference type="SAM" id="Phobius"/>
    </source>
</evidence>
<keyword evidence="2" id="KW-1133">Transmembrane helix</keyword>
<feature type="transmembrane region" description="Helical" evidence="2">
    <location>
        <begin position="32"/>
        <end position="50"/>
    </location>
</feature>
<accession>A0A9Q6Z3A3</accession>
<dbReference type="InterPro" id="IPR050811">
    <property type="entry name" value="Phosphate_ABC_transporter"/>
</dbReference>
<dbReference type="OrthoDB" id="1450880at2"/>
<name>A0A9Q6Z3A3_MYROD</name>
<gene>
    <name evidence="4" type="ORF">I6I88_01990</name>
</gene>
<feature type="domain" description="PBP" evidence="3">
    <location>
        <begin position="108"/>
        <end position="352"/>
    </location>
</feature>
<dbReference type="SUPFAM" id="SSF53850">
    <property type="entry name" value="Periplasmic binding protein-like II"/>
    <property type="match status" value="1"/>
</dbReference>
<dbReference type="PANTHER" id="PTHR30570:SF1">
    <property type="entry name" value="PHOSPHATE-BINDING PROTEIN PSTS"/>
    <property type="match status" value="1"/>
</dbReference>
<dbReference type="EMBL" id="CP068108">
    <property type="protein sequence ID" value="QQU00563.1"/>
    <property type="molecule type" value="Genomic_DNA"/>
</dbReference>
<keyword evidence="1" id="KW-0732">Signal</keyword>
<evidence type="ECO:0000259" key="3">
    <source>
        <dbReference type="Pfam" id="PF12849"/>
    </source>
</evidence>
<dbReference type="PANTHER" id="PTHR30570">
    <property type="entry name" value="PERIPLASMIC PHOSPHATE BINDING COMPONENT OF PHOSPHATE ABC TRANSPORTER"/>
    <property type="match status" value="1"/>
</dbReference>
<dbReference type="InterPro" id="IPR024370">
    <property type="entry name" value="PBP_domain"/>
</dbReference>
<dbReference type="Proteomes" id="UP000596202">
    <property type="component" value="Chromosome"/>
</dbReference>
<keyword evidence="2" id="KW-0812">Transmembrane</keyword>
<sequence length="382" mass="43274">MGFLDSTVCGILIWEKIKEAPRYSELFFIPSFYVKNNFYFFLLTKNIYLRRKKMSKLSFALNLFYMIQRRSAARIGILVGVLATTSLFFQCKDKNTTTADTDTEVVSQEETLLSGTLTMGVDESVFPIVEDVAILFENEYKRAKLNLLPKSEREVLNLLFSDSIRVAVLPRLMTEQEVEHYKGVVAPKQTHFASDAIVFVTSKTATDSIVDYTAILKQLEQGRVKEGDSFLVFDNYNSSVSAAFRKATGFDSFPKDYAYFLNTTEEVIDYVVKNPKAIGVIGLNWLTQPNEAIQKHIDAVKVLAVKNDADKQYYKPSQNNIAEGTYPLIRKLYVWDMQGKNGLGTGFASYIAGYKGQRIVLKSGLFPFNTPPREIVVTKEIK</sequence>
<evidence type="ECO:0000256" key="1">
    <source>
        <dbReference type="ARBA" id="ARBA00022729"/>
    </source>
</evidence>
<keyword evidence="2" id="KW-0472">Membrane</keyword>
<proteinExistence type="predicted"/>
<protein>
    <submittedName>
        <fullName evidence="4">Substrate-binding domain-containing protein</fullName>
    </submittedName>
</protein>